<protein>
    <submittedName>
        <fullName evidence="2">Os04g0183401 protein</fullName>
    </submittedName>
</protein>
<dbReference type="InParanoid" id="A0A0P0W6Y7"/>
<dbReference type="PaxDb" id="39947-A0A0P0W6Y7"/>
<reference evidence="3" key="1">
    <citation type="journal article" date="2005" name="Nature">
        <title>The map-based sequence of the rice genome.</title>
        <authorList>
            <consortium name="International rice genome sequencing project (IRGSP)"/>
            <person name="Matsumoto T."/>
            <person name="Wu J."/>
            <person name="Kanamori H."/>
            <person name="Katayose Y."/>
            <person name="Fujisawa M."/>
            <person name="Namiki N."/>
            <person name="Mizuno H."/>
            <person name="Yamamoto K."/>
            <person name="Antonio B.A."/>
            <person name="Baba T."/>
            <person name="Sakata K."/>
            <person name="Nagamura Y."/>
            <person name="Aoki H."/>
            <person name="Arikawa K."/>
            <person name="Arita K."/>
            <person name="Bito T."/>
            <person name="Chiden Y."/>
            <person name="Fujitsuka N."/>
            <person name="Fukunaka R."/>
            <person name="Hamada M."/>
            <person name="Harada C."/>
            <person name="Hayashi A."/>
            <person name="Hijishita S."/>
            <person name="Honda M."/>
            <person name="Hosokawa S."/>
            <person name="Ichikawa Y."/>
            <person name="Idonuma A."/>
            <person name="Iijima M."/>
            <person name="Ikeda M."/>
            <person name="Ikeno M."/>
            <person name="Ito K."/>
            <person name="Ito S."/>
            <person name="Ito T."/>
            <person name="Ito Y."/>
            <person name="Ito Y."/>
            <person name="Iwabuchi A."/>
            <person name="Kamiya K."/>
            <person name="Karasawa W."/>
            <person name="Kurita K."/>
            <person name="Katagiri S."/>
            <person name="Kikuta A."/>
            <person name="Kobayashi H."/>
            <person name="Kobayashi N."/>
            <person name="Machita K."/>
            <person name="Maehara T."/>
            <person name="Masukawa M."/>
            <person name="Mizubayashi T."/>
            <person name="Mukai Y."/>
            <person name="Nagasaki H."/>
            <person name="Nagata Y."/>
            <person name="Naito S."/>
            <person name="Nakashima M."/>
            <person name="Nakama Y."/>
            <person name="Nakamichi Y."/>
            <person name="Nakamura M."/>
            <person name="Meguro A."/>
            <person name="Negishi M."/>
            <person name="Ohta I."/>
            <person name="Ohta T."/>
            <person name="Okamoto M."/>
            <person name="Ono N."/>
            <person name="Saji S."/>
            <person name="Sakaguchi M."/>
            <person name="Sakai K."/>
            <person name="Shibata M."/>
            <person name="Shimokawa T."/>
            <person name="Song J."/>
            <person name="Takazaki Y."/>
            <person name="Terasawa K."/>
            <person name="Tsugane M."/>
            <person name="Tsuji K."/>
            <person name="Ueda S."/>
            <person name="Waki K."/>
            <person name="Yamagata H."/>
            <person name="Yamamoto M."/>
            <person name="Yamamoto S."/>
            <person name="Yamane H."/>
            <person name="Yoshiki S."/>
            <person name="Yoshihara R."/>
            <person name="Yukawa K."/>
            <person name="Zhong H."/>
            <person name="Yano M."/>
            <person name="Yuan Q."/>
            <person name="Ouyang S."/>
            <person name="Liu J."/>
            <person name="Jones K.M."/>
            <person name="Gansberger K."/>
            <person name="Moffat K."/>
            <person name="Hill J."/>
            <person name="Bera J."/>
            <person name="Fadrosh D."/>
            <person name="Jin S."/>
            <person name="Johri S."/>
            <person name="Kim M."/>
            <person name="Overton L."/>
            <person name="Reardon M."/>
            <person name="Tsitrin T."/>
            <person name="Vuong H."/>
            <person name="Weaver B."/>
            <person name="Ciecko A."/>
            <person name="Tallon L."/>
            <person name="Jackson J."/>
            <person name="Pai G."/>
            <person name="Aken S.V."/>
            <person name="Utterback T."/>
            <person name="Reidmuller S."/>
            <person name="Feldblyum T."/>
            <person name="Hsiao J."/>
            <person name="Zismann V."/>
            <person name="Iobst S."/>
            <person name="de Vazeille A.R."/>
            <person name="Buell C.R."/>
            <person name="Ying K."/>
            <person name="Li Y."/>
            <person name="Lu T."/>
            <person name="Huang Y."/>
            <person name="Zhao Q."/>
            <person name="Feng Q."/>
            <person name="Zhang L."/>
            <person name="Zhu J."/>
            <person name="Weng Q."/>
            <person name="Mu J."/>
            <person name="Lu Y."/>
            <person name="Fan D."/>
            <person name="Liu Y."/>
            <person name="Guan J."/>
            <person name="Zhang Y."/>
            <person name="Yu S."/>
            <person name="Liu X."/>
            <person name="Zhang Y."/>
            <person name="Hong G."/>
            <person name="Han B."/>
            <person name="Choisne N."/>
            <person name="Demange N."/>
            <person name="Orjeda G."/>
            <person name="Samain S."/>
            <person name="Cattolico L."/>
            <person name="Pelletier E."/>
            <person name="Couloux A."/>
            <person name="Segurens B."/>
            <person name="Wincker P."/>
            <person name="D'Hont A."/>
            <person name="Scarpelli C."/>
            <person name="Weissenbach J."/>
            <person name="Salanoubat M."/>
            <person name="Quetier F."/>
            <person name="Yu Y."/>
            <person name="Kim H.R."/>
            <person name="Rambo T."/>
            <person name="Currie J."/>
            <person name="Collura K."/>
            <person name="Luo M."/>
            <person name="Yang T."/>
            <person name="Ammiraju J.S.S."/>
            <person name="Engler F."/>
            <person name="Soderlund C."/>
            <person name="Wing R.A."/>
            <person name="Palmer L.E."/>
            <person name="de la Bastide M."/>
            <person name="Spiegel L."/>
            <person name="Nascimento L."/>
            <person name="Zutavern T."/>
            <person name="O'Shaughnessy A."/>
            <person name="Dike S."/>
            <person name="Dedhia N."/>
            <person name="Preston R."/>
            <person name="Balija V."/>
            <person name="McCombie W.R."/>
            <person name="Chow T."/>
            <person name="Chen H."/>
            <person name="Chung M."/>
            <person name="Chen C."/>
            <person name="Shaw J."/>
            <person name="Wu H."/>
            <person name="Hsiao K."/>
            <person name="Chao Y."/>
            <person name="Chu M."/>
            <person name="Cheng C."/>
            <person name="Hour A."/>
            <person name="Lee P."/>
            <person name="Lin S."/>
            <person name="Lin Y."/>
            <person name="Liou J."/>
            <person name="Liu S."/>
            <person name="Hsing Y."/>
            <person name="Raghuvanshi S."/>
            <person name="Mohanty A."/>
            <person name="Bharti A.K."/>
            <person name="Gaur A."/>
            <person name="Gupta V."/>
            <person name="Kumar D."/>
            <person name="Ravi V."/>
            <person name="Vij S."/>
            <person name="Kapur A."/>
            <person name="Khurana P."/>
            <person name="Khurana P."/>
            <person name="Khurana J.P."/>
            <person name="Tyagi A.K."/>
            <person name="Gaikwad K."/>
            <person name="Singh A."/>
            <person name="Dalal V."/>
            <person name="Srivastava S."/>
            <person name="Dixit A."/>
            <person name="Pal A.K."/>
            <person name="Ghazi I.A."/>
            <person name="Yadav M."/>
            <person name="Pandit A."/>
            <person name="Bhargava A."/>
            <person name="Sureshbabu K."/>
            <person name="Batra K."/>
            <person name="Sharma T.R."/>
            <person name="Mohapatra T."/>
            <person name="Singh N.K."/>
            <person name="Messing J."/>
            <person name="Nelson A.B."/>
            <person name="Fuks G."/>
            <person name="Kavchok S."/>
            <person name="Keizer G."/>
            <person name="Linton E."/>
            <person name="Llaca V."/>
            <person name="Song R."/>
            <person name="Tanyolac B."/>
            <person name="Young S."/>
            <person name="Ho-Il K."/>
            <person name="Hahn J.H."/>
            <person name="Sangsakoo G."/>
            <person name="Vanavichit A."/>
            <person name="de Mattos Luiz.A.T."/>
            <person name="Zimmer P.D."/>
            <person name="Malone G."/>
            <person name="Dellagostin O."/>
            <person name="de Oliveira A.C."/>
            <person name="Bevan M."/>
            <person name="Bancroft I."/>
            <person name="Minx P."/>
            <person name="Cordum H."/>
            <person name="Wilson R."/>
            <person name="Cheng Z."/>
            <person name="Jin W."/>
            <person name="Jiang J."/>
            <person name="Leong S.A."/>
            <person name="Iwama H."/>
            <person name="Gojobori T."/>
            <person name="Itoh T."/>
            <person name="Niimura Y."/>
            <person name="Fujii Y."/>
            <person name="Habara T."/>
            <person name="Sakai H."/>
            <person name="Sato Y."/>
            <person name="Wilson G."/>
            <person name="Kumar K."/>
            <person name="McCouch S."/>
            <person name="Juretic N."/>
            <person name="Hoen D."/>
            <person name="Wright S."/>
            <person name="Bruskiewich R."/>
            <person name="Bureau T."/>
            <person name="Miyao A."/>
            <person name="Hirochika H."/>
            <person name="Nishikawa T."/>
            <person name="Kadowaki K."/>
            <person name="Sugiura M."/>
            <person name="Burr B."/>
            <person name="Sasaki T."/>
        </authorList>
    </citation>
    <scope>NUCLEOTIDE SEQUENCE [LARGE SCALE GENOMIC DNA]</scope>
    <source>
        <strain evidence="3">cv. Nipponbare</strain>
    </source>
</reference>
<dbReference type="eggNOG" id="ENOG502R6N2">
    <property type="taxonomic scope" value="Eukaryota"/>
</dbReference>
<dbReference type="FunCoup" id="A0A0P0W6Y7">
    <property type="interactions" value="2"/>
</dbReference>
<evidence type="ECO:0000313" key="3">
    <source>
        <dbReference type="Proteomes" id="UP000059680"/>
    </source>
</evidence>
<name>A0A0P0W6Y7_ORYSJ</name>
<feature type="non-terminal residue" evidence="2">
    <location>
        <position position="1"/>
    </location>
</feature>
<feature type="region of interest" description="Disordered" evidence="1">
    <location>
        <begin position="226"/>
        <end position="260"/>
    </location>
</feature>
<dbReference type="Proteomes" id="UP000059680">
    <property type="component" value="Chromosome 4"/>
</dbReference>
<accession>A0A0P0W6Y7</accession>
<dbReference type="EMBL" id="AP014960">
    <property type="protein sequence ID" value="BAS87983.1"/>
    <property type="molecule type" value="Genomic_DNA"/>
</dbReference>
<organism evidence="2 3">
    <name type="scientific">Oryza sativa subsp. japonica</name>
    <name type="common">Rice</name>
    <dbReference type="NCBI Taxonomy" id="39947"/>
    <lineage>
        <taxon>Eukaryota</taxon>
        <taxon>Viridiplantae</taxon>
        <taxon>Streptophyta</taxon>
        <taxon>Embryophyta</taxon>
        <taxon>Tracheophyta</taxon>
        <taxon>Spermatophyta</taxon>
        <taxon>Magnoliopsida</taxon>
        <taxon>Liliopsida</taxon>
        <taxon>Poales</taxon>
        <taxon>Poaceae</taxon>
        <taxon>BOP clade</taxon>
        <taxon>Oryzoideae</taxon>
        <taxon>Oryzeae</taxon>
        <taxon>Oryzinae</taxon>
        <taxon>Oryza</taxon>
        <taxon>Oryza sativa</taxon>
    </lineage>
</organism>
<keyword evidence="3" id="KW-1185">Reference proteome</keyword>
<evidence type="ECO:0000256" key="1">
    <source>
        <dbReference type="SAM" id="MobiDB-lite"/>
    </source>
</evidence>
<gene>
    <name evidence="2" type="ordered locus">Os04g0183401</name>
    <name evidence="2" type="ORF">OSNPB_040183401</name>
</gene>
<dbReference type="Gramene" id="Os04t0183401-00">
    <property type="protein sequence ID" value="Os04t0183401-00"/>
    <property type="gene ID" value="Os04g0183401"/>
</dbReference>
<dbReference type="AlphaFoldDB" id="A0A0P0W6Y7"/>
<reference evidence="2 3" key="2">
    <citation type="journal article" date="2013" name="Plant Cell Physiol.">
        <title>Rice Annotation Project Database (RAP-DB): an integrative and interactive database for rice genomics.</title>
        <authorList>
            <person name="Sakai H."/>
            <person name="Lee S.S."/>
            <person name="Tanaka T."/>
            <person name="Numa H."/>
            <person name="Kim J."/>
            <person name="Kawahara Y."/>
            <person name="Wakimoto H."/>
            <person name="Yang C.C."/>
            <person name="Iwamoto M."/>
            <person name="Abe T."/>
            <person name="Yamada Y."/>
            <person name="Muto A."/>
            <person name="Inokuchi H."/>
            <person name="Ikemura T."/>
            <person name="Matsumoto T."/>
            <person name="Sasaki T."/>
            <person name="Itoh T."/>
        </authorList>
    </citation>
    <scope>NUCLEOTIDE SEQUENCE [LARGE SCALE GENOMIC DNA]</scope>
    <source>
        <strain evidence="3">cv. Nipponbare</strain>
    </source>
</reference>
<reference evidence="2 3" key="3">
    <citation type="journal article" date="2013" name="Rice">
        <title>Improvement of the Oryza sativa Nipponbare reference genome using next generation sequence and optical map data.</title>
        <authorList>
            <person name="Kawahara Y."/>
            <person name="de la Bastide M."/>
            <person name="Hamilton J.P."/>
            <person name="Kanamori H."/>
            <person name="McCombie W.R."/>
            <person name="Ouyang S."/>
            <person name="Schwartz D.C."/>
            <person name="Tanaka T."/>
            <person name="Wu J."/>
            <person name="Zhou S."/>
            <person name="Childs K.L."/>
            <person name="Davidson R.M."/>
            <person name="Lin H."/>
            <person name="Quesada-Ocampo L."/>
            <person name="Vaillancourt B."/>
            <person name="Sakai H."/>
            <person name="Lee S.S."/>
            <person name="Kim J."/>
            <person name="Numa H."/>
            <person name="Itoh T."/>
            <person name="Buell C.R."/>
            <person name="Matsumoto T."/>
        </authorList>
    </citation>
    <scope>NUCLEOTIDE SEQUENCE [LARGE SCALE GENOMIC DNA]</scope>
    <source>
        <strain evidence="3">cv. Nipponbare</strain>
    </source>
</reference>
<evidence type="ECO:0000313" key="2">
    <source>
        <dbReference type="EMBL" id="BAS87983.1"/>
    </source>
</evidence>
<feature type="compositionally biased region" description="Gly residues" evidence="1">
    <location>
        <begin position="231"/>
        <end position="253"/>
    </location>
</feature>
<proteinExistence type="predicted"/>
<sequence>MGSVRHRTTYWPAFLSCLGEMGMTPARLVSPTVGLIPTTEFSDAGQSIDPSVSVPSVTAAMFAAAATAGPLLDPHGSAESTGGYHRLAAAGAPAGFDRAEVGPLGEAGLAEDDGAGGAEAGRHAGVAAHDGAEQRQRPGRRVEPVARRHVVLEQDGHAVHRPAAATGGALSVGARRLGERVGVDLDDGVQQRVEAGDAVEVEADERRGGEAAVAEAELDGVDGGLVELEASGGGAAAAEGGGGGGGESHGGRGQWQPELS</sequence>